<name>A0ABT5YJA3_9GAMM</name>
<organism evidence="2 3">
    <name type="scientific">Marinobacter iranensis</name>
    <dbReference type="NCBI Taxonomy" id="2962607"/>
    <lineage>
        <taxon>Bacteria</taxon>
        <taxon>Pseudomonadati</taxon>
        <taxon>Pseudomonadota</taxon>
        <taxon>Gammaproteobacteria</taxon>
        <taxon>Pseudomonadales</taxon>
        <taxon>Marinobacteraceae</taxon>
        <taxon>Marinobacter</taxon>
    </lineage>
</organism>
<protein>
    <submittedName>
        <fullName evidence="2">S-layer homology domain-containing protein</fullName>
    </submittedName>
</protein>
<feature type="domain" description="SLH" evidence="1">
    <location>
        <begin position="33"/>
        <end position="76"/>
    </location>
</feature>
<proteinExistence type="predicted"/>
<evidence type="ECO:0000313" key="2">
    <source>
        <dbReference type="EMBL" id="MDF0753100.1"/>
    </source>
</evidence>
<dbReference type="EMBL" id="JANCMW010000435">
    <property type="protein sequence ID" value="MDF0753100.1"/>
    <property type="molecule type" value="Genomic_DNA"/>
</dbReference>
<accession>A0ABT5YJA3</accession>
<sequence length="76" mass="8392">GELYHEPTVVVQENGKSYAKINSLTNSTYSVIYNPRVMADMSAHWAGAEVNDMTSRLIIEGVNDTEFMPDAAITRA</sequence>
<feature type="non-terminal residue" evidence="2">
    <location>
        <position position="1"/>
    </location>
</feature>
<dbReference type="RefSeq" id="WP_275710976.1">
    <property type="nucleotide sequence ID" value="NZ_JANCMW010000435.1"/>
</dbReference>
<dbReference type="Pfam" id="PF00395">
    <property type="entry name" value="SLH"/>
    <property type="match status" value="1"/>
</dbReference>
<reference evidence="2" key="1">
    <citation type="submission" date="2022-07" db="EMBL/GenBank/DDBJ databases">
        <title>Marinobacter iranensis a new bacterium isolate from a hipersaline lake in Iran.</title>
        <authorList>
            <person name="Mohammad A.M.A."/>
            <person name="Cristina S.-P."/>
            <person name="Antonio V."/>
        </authorList>
    </citation>
    <scope>NUCLEOTIDE SEQUENCE</scope>
    <source>
        <strain evidence="2">71-i</strain>
    </source>
</reference>
<dbReference type="PROSITE" id="PS51272">
    <property type="entry name" value="SLH"/>
    <property type="match status" value="1"/>
</dbReference>
<comment type="caution">
    <text evidence="2">The sequence shown here is derived from an EMBL/GenBank/DDBJ whole genome shotgun (WGS) entry which is preliminary data.</text>
</comment>
<keyword evidence="3" id="KW-1185">Reference proteome</keyword>
<evidence type="ECO:0000313" key="3">
    <source>
        <dbReference type="Proteomes" id="UP001143391"/>
    </source>
</evidence>
<dbReference type="InterPro" id="IPR001119">
    <property type="entry name" value="SLH_dom"/>
</dbReference>
<evidence type="ECO:0000259" key="1">
    <source>
        <dbReference type="PROSITE" id="PS51272"/>
    </source>
</evidence>
<feature type="non-terminal residue" evidence="2">
    <location>
        <position position="76"/>
    </location>
</feature>
<dbReference type="Proteomes" id="UP001143391">
    <property type="component" value="Unassembled WGS sequence"/>
</dbReference>
<gene>
    <name evidence="2" type="ORF">NLU14_22995</name>
</gene>